<comment type="caution">
    <text evidence="6">The sequence shown here is derived from an EMBL/GenBank/DDBJ whole genome shotgun (WGS) entry which is preliminary data.</text>
</comment>
<evidence type="ECO:0000259" key="5">
    <source>
        <dbReference type="Pfam" id="PF08548"/>
    </source>
</evidence>
<dbReference type="RefSeq" id="WP_377030580.1">
    <property type="nucleotide sequence ID" value="NZ_JBHOMY010000065.1"/>
</dbReference>
<keyword evidence="4" id="KW-0677">Repeat</keyword>
<comment type="cofactor">
    <cofactor evidence="1">
        <name>Ca(2+)</name>
        <dbReference type="ChEBI" id="CHEBI:29108"/>
    </cofactor>
</comment>
<feature type="domain" description="Peptidase M10 serralysin C-terminal" evidence="5">
    <location>
        <begin position="76"/>
        <end position="244"/>
    </location>
</feature>
<evidence type="ECO:0000256" key="4">
    <source>
        <dbReference type="ARBA" id="ARBA00022737"/>
    </source>
</evidence>
<evidence type="ECO:0000256" key="2">
    <source>
        <dbReference type="ARBA" id="ARBA00004613"/>
    </source>
</evidence>
<dbReference type="PANTHER" id="PTHR38340">
    <property type="entry name" value="S-LAYER PROTEIN"/>
    <property type="match status" value="1"/>
</dbReference>
<dbReference type="SUPFAM" id="SSF51120">
    <property type="entry name" value="beta-Roll"/>
    <property type="match status" value="2"/>
</dbReference>
<dbReference type="Proteomes" id="UP001593940">
    <property type="component" value="Unassembled WGS sequence"/>
</dbReference>
<sequence length="246" mass="24679">DVMFGGDGDDNMLGGADADMLYGDAGNDRIFGDDGNDLIDAGSGNDTVYGGAGNDLIVASVGDGNDVYYGDDMAGGTGIDTLDMSAITANITANLGGNGASYGTVTSSQSGTDTIWGIENIVTGSGNDVITASRNVNVMDGGAGNDTFRFLSAADANGDTILGFQPGDRIDLSAIDANTGAAGKQAFTLANGSSFSGPAQLVISHETRDGGDYTVVSGNVTGPDAAEFKISLKGNHDLKASDFVLS</sequence>
<protein>
    <submittedName>
        <fullName evidence="6">Calcium-binding protein</fullName>
    </submittedName>
</protein>
<dbReference type="InterPro" id="IPR011049">
    <property type="entry name" value="Serralysin-like_metalloprot_C"/>
</dbReference>
<name>A0ABV6YC75_9HYPH</name>
<dbReference type="InterPro" id="IPR013858">
    <property type="entry name" value="Peptidase_M10B_C"/>
</dbReference>
<keyword evidence="3" id="KW-0964">Secreted</keyword>
<organism evidence="6 7">
    <name type="scientific">Microvirga arabica</name>
    <dbReference type="NCBI Taxonomy" id="1128671"/>
    <lineage>
        <taxon>Bacteria</taxon>
        <taxon>Pseudomonadati</taxon>
        <taxon>Pseudomonadota</taxon>
        <taxon>Alphaproteobacteria</taxon>
        <taxon>Hyphomicrobiales</taxon>
        <taxon>Methylobacteriaceae</taxon>
        <taxon>Microvirga</taxon>
    </lineage>
</organism>
<proteinExistence type="predicted"/>
<dbReference type="Pfam" id="PF08548">
    <property type="entry name" value="Peptidase_M10_C"/>
    <property type="match status" value="1"/>
</dbReference>
<accession>A0ABV6YC75</accession>
<feature type="non-terminal residue" evidence="6">
    <location>
        <position position="1"/>
    </location>
</feature>
<keyword evidence="7" id="KW-1185">Reference proteome</keyword>
<dbReference type="InterPro" id="IPR050557">
    <property type="entry name" value="RTX_toxin/Mannuronan_C5-epim"/>
</dbReference>
<dbReference type="Pfam" id="PF00353">
    <property type="entry name" value="HemolysinCabind"/>
    <property type="match status" value="3"/>
</dbReference>
<evidence type="ECO:0000313" key="6">
    <source>
        <dbReference type="EMBL" id="MFC1458680.1"/>
    </source>
</evidence>
<dbReference type="InterPro" id="IPR001343">
    <property type="entry name" value="Hemolysn_Ca-bd"/>
</dbReference>
<evidence type="ECO:0000256" key="1">
    <source>
        <dbReference type="ARBA" id="ARBA00001913"/>
    </source>
</evidence>
<evidence type="ECO:0000313" key="7">
    <source>
        <dbReference type="Proteomes" id="UP001593940"/>
    </source>
</evidence>
<dbReference type="PRINTS" id="PR00313">
    <property type="entry name" value="CABNDNGRPT"/>
</dbReference>
<dbReference type="EMBL" id="JBHOMY010000065">
    <property type="protein sequence ID" value="MFC1458680.1"/>
    <property type="molecule type" value="Genomic_DNA"/>
</dbReference>
<dbReference type="PANTHER" id="PTHR38340:SF1">
    <property type="entry name" value="S-LAYER PROTEIN"/>
    <property type="match status" value="1"/>
</dbReference>
<dbReference type="Gene3D" id="2.150.10.10">
    <property type="entry name" value="Serralysin-like metalloprotease, C-terminal"/>
    <property type="match status" value="2"/>
</dbReference>
<gene>
    <name evidence="6" type="ORF">ACETIH_18665</name>
</gene>
<comment type="subcellular location">
    <subcellularLocation>
        <location evidence="2">Secreted</location>
    </subcellularLocation>
</comment>
<reference evidence="6 7" key="1">
    <citation type="submission" date="2024-09" db="EMBL/GenBank/DDBJ databases">
        <title>Nodulacao em especies de Leguminosae Basais da Amazonia e Caracterizacao dos Rizobios e Bacterias Associadas aos Nodulos.</title>
        <authorList>
            <person name="Jambeiro I.C.A."/>
            <person name="Lopes I.S."/>
            <person name="Aguiar E.R.G.R."/>
            <person name="Santos A.F.J."/>
            <person name="Dos Santos J.M.F."/>
            <person name="Gross E."/>
        </authorList>
    </citation>
    <scope>NUCLEOTIDE SEQUENCE [LARGE SCALE GENOMIC DNA]</scope>
    <source>
        <strain evidence="6 7">BRUESC1165</strain>
    </source>
</reference>
<evidence type="ECO:0000256" key="3">
    <source>
        <dbReference type="ARBA" id="ARBA00022525"/>
    </source>
</evidence>